<reference evidence="4 5" key="1">
    <citation type="submission" date="2018-03" db="EMBL/GenBank/DDBJ databases">
        <title>Genomic Encyclopedia of Archaeal and Bacterial Type Strains, Phase II (KMG-II): from individual species to whole genera.</title>
        <authorList>
            <person name="Goeker M."/>
        </authorList>
    </citation>
    <scope>NUCLEOTIDE SEQUENCE [LARGE SCALE GENOMIC DNA]</scope>
    <source>
        <strain evidence="4 5">DSM 25027</strain>
    </source>
</reference>
<dbReference type="Pfam" id="PF04397">
    <property type="entry name" value="LytTR"/>
    <property type="match status" value="1"/>
</dbReference>
<evidence type="ECO:0000256" key="1">
    <source>
        <dbReference type="PROSITE-ProRule" id="PRU00169"/>
    </source>
</evidence>
<dbReference type="AlphaFoldDB" id="A0A2T0MB04"/>
<dbReference type="Gene3D" id="2.40.50.1020">
    <property type="entry name" value="LytTr DNA-binding domain"/>
    <property type="match status" value="1"/>
</dbReference>
<evidence type="ECO:0000259" key="3">
    <source>
        <dbReference type="PROSITE" id="PS50930"/>
    </source>
</evidence>
<dbReference type="SMART" id="SM00850">
    <property type="entry name" value="LytTR"/>
    <property type="match status" value="1"/>
</dbReference>
<dbReference type="InterPro" id="IPR011006">
    <property type="entry name" value="CheY-like_superfamily"/>
</dbReference>
<dbReference type="PANTHER" id="PTHR37299">
    <property type="entry name" value="TRANSCRIPTIONAL REGULATOR-RELATED"/>
    <property type="match status" value="1"/>
</dbReference>
<dbReference type="InterPro" id="IPR007492">
    <property type="entry name" value="LytTR_DNA-bd_dom"/>
</dbReference>
<sequence>MLNTLIVDDESHCIKRLLHLIERKPGIFNVVAACKTVDEAVKVAENNQLDLVFLDIEIDDKTGFDFLRQLDAISFKTIFTTAFDNYAIKAFKFSAFDYLMKPIDFDEFNETILRLNEKFVSKKKNSQVQQLLENIEQKQPKLLTVPSVSGFETVLVAEIVHLEANGNYTYIFTKNKKQIVSKPIKFYENLLDGKQFFKCHKSHLINMEMIKTFHKGKQAYVTMSNDNSVPIAVRRKEAFLGRFK</sequence>
<evidence type="ECO:0000259" key="2">
    <source>
        <dbReference type="PROSITE" id="PS50110"/>
    </source>
</evidence>
<comment type="caution">
    <text evidence="4">The sequence shown here is derived from an EMBL/GenBank/DDBJ whole genome shotgun (WGS) entry which is preliminary data.</text>
</comment>
<accession>A0A2T0MB04</accession>
<keyword evidence="5" id="KW-1185">Reference proteome</keyword>
<feature type="modified residue" description="4-aspartylphosphate" evidence="1">
    <location>
        <position position="55"/>
    </location>
</feature>
<protein>
    <submittedName>
        <fullName evidence="4">Two-component system LytT family response regulator</fullName>
    </submittedName>
</protein>
<dbReference type="PROSITE" id="PS50110">
    <property type="entry name" value="RESPONSE_REGULATORY"/>
    <property type="match status" value="1"/>
</dbReference>
<dbReference type="PANTHER" id="PTHR37299:SF1">
    <property type="entry name" value="STAGE 0 SPORULATION PROTEIN A HOMOLOG"/>
    <property type="match status" value="1"/>
</dbReference>
<dbReference type="GO" id="GO:0000156">
    <property type="term" value="F:phosphorelay response regulator activity"/>
    <property type="evidence" value="ECO:0007669"/>
    <property type="project" value="InterPro"/>
</dbReference>
<dbReference type="SUPFAM" id="SSF52172">
    <property type="entry name" value="CheY-like"/>
    <property type="match status" value="1"/>
</dbReference>
<proteinExistence type="predicted"/>
<dbReference type="OrthoDB" id="2168082at2"/>
<feature type="domain" description="HTH LytTR-type" evidence="3">
    <location>
        <begin position="143"/>
        <end position="244"/>
    </location>
</feature>
<name>A0A2T0MB04_9FLAO</name>
<evidence type="ECO:0000313" key="4">
    <source>
        <dbReference type="EMBL" id="PRX54669.1"/>
    </source>
</evidence>
<dbReference type="Proteomes" id="UP000237640">
    <property type="component" value="Unassembled WGS sequence"/>
</dbReference>
<dbReference type="InterPro" id="IPR046947">
    <property type="entry name" value="LytR-like"/>
</dbReference>
<feature type="domain" description="Response regulatory" evidence="2">
    <location>
        <begin position="3"/>
        <end position="116"/>
    </location>
</feature>
<organism evidence="4 5">
    <name type="scientific">Flagellimonas meridianipacifica</name>
    <dbReference type="NCBI Taxonomy" id="1080225"/>
    <lineage>
        <taxon>Bacteria</taxon>
        <taxon>Pseudomonadati</taxon>
        <taxon>Bacteroidota</taxon>
        <taxon>Flavobacteriia</taxon>
        <taxon>Flavobacteriales</taxon>
        <taxon>Flavobacteriaceae</taxon>
        <taxon>Flagellimonas</taxon>
    </lineage>
</organism>
<dbReference type="Gene3D" id="3.40.50.2300">
    <property type="match status" value="1"/>
</dbReference>
<dbReference type="InterPro" id="IPR001789">
    <property type="entry name" value="Sig_transdc_resp-reg_receiver"/>
</dbReference>
<dbReference type="PROSITE" id="PS50930">
    <property type="entry name" value="HTH_LYTTR"/>
    <property type="match status" value="1"/>
</dbReference>
<dbReference type="GO" id="GO:0003677">
    <property type="term" value="F:DNA binding"/>
    <property type="evidence" value="ECO:0007669"/>
    <property type="project" value="InterPro"/>
</dbReference>
<dbReference type="RefSeq" id="WP_106145986.1">
    <property type="nucleotide sequence ID" value="NZ_PVYX01000002.1"/>
</dbReference>
<dbReference type="EMBL" id="PVYX01000002">
    <property type="protein sequence ID" value="PRX54669.1"/>
    <property type="molecule type" value="Genomic_DNA"/>
</dbReference>
<dbReference type="Pfam" id="PF00072">
    <property type="entry name" value="Response_reg"/>
    <property type="match status" value="1"/>
</dbReference>
<dbReference type="SMART" id="SM00448">
    <property type="entry name" value="REC"/>
    <property type="match status" value="1"/>
</dbReference>
<keyword evidence="1" id="KW-0597">Phosphoprotein</keyword>
<evidence type="ECO:0000313" key="5">
    <source>
        <dbReference type="Proteomes" id="UP000237640"/>
    </source>
</evidence>
<gene>
    <name evidence="4" type="ORF">CLV81_3072</name>
</gene>